<dbReference type="InterPro" id="IPR008766">
    <property type="entry name" value="Replication_gene_A-like"/>
</dbReference>
<keyword evidence="6" id="KW-0378">Hydrolase</keyword>
<comment type="function">
    <text evidence="1">Possible endonuclease which induces a single-strand cut and initiates DNA replication.</text>
</comment>
<sequence>MIFCQFNKKISALDYIALSRTYGVSDDDLKEAKNKLARQAKWLASQEYISDVTGEIRTFLDFTMSANLSKRYPAEMWNRTNTISDFMLNHNHRIAFLTITLNGCFRRALNGDYSRFKSQDEKKLSPEFFEKKLKNEPCSIKDLVDLLNYQWLAFVKRFFSYLKGAKHFYIRAFEPHKDGVPHIHALISYPKEIHEKVLQAYKDIFNAPQNLKSTYLSKEQVKNGEINGFQWSINNPAGYVLKYINKSFINCLENKELNHQQAWYIKYKVRRFTTSRHQIPLWIYRKINFFKKDFYNLCLLKDHSDWFCEWDYSSQYFRLSNIKTTELINYENGVLEYSIQGKIIHRYEKKLPKKPQRQKIDLRTYDEKDKKPFGRWEGRKPINRMKDYEFLEYFKALAISNSPHYALCVNELIKRGMNKIFGIPDRQISLNNAVDDIDVFEYNYYLNK</sequence>
<organism evidence="8 9">
    <name type="scientific">Campylobacter magnus</name>
    <dbReference type="NCBI Taxonomy" id="3026462"/>
    <lineage>
        <taxon>Bacteria</taxon>
        <taxon>Pseudomonadati</taxon>
        <taxon>Campylobacterota</taxon>
        <taxon>Epsilonproteobacteria</taxon>
        <taxon>Campylobacterales</taxon>
        <taxon>Campylobacteraceae</taxon>
        <taxon>Campylobacter</taxon>
    </lineage>
</organism>
<evidence type="ECO:0000256" key="6">
    <source>
        <dbReference type="ARBA" id="ARBA00022801"/>
    </source>
</evidence>
<evidence type="ECO:0000256" key="4">
    <source>
        <dbReference type="ARBA" id="ARBA00022722"/>
    </source>
</evidence>
<protein>
    <submittedName>
        <fullName evidence="8">Replication endonuclease</fullName>
    </submittedName>
</protein>
<proteinExistence type="inferred from homology"/>
<keyword evidence="3" id="KW-0235">DNA replication</keyword>
<keyword evidence="4" id="KW-0540">Nuclease</keyword>
<evidence type="ECO:0000259" key="7">
    <source>
        <dbReference type="Pfam" id="PF05840"/>
    </source>
</evidence>
<dbReference type="Proteomes" id="UP001171111">
    <property type="component" value="Unassembled WGS sequence"/>
</dbReference>
<keyword evidence="9" id="KW-1185">Reference proteome</keyword>
<evidence type="ECO:0000256" key="1">
    <source>
        <dbReference type="ARBA" id="ARBA00003293"/>
    </source>
</evidence>
<evidence type="ECO:0000313" key="8">
    <source>
        <dbReference type="EMBL" id="MDO2408677.1"/>
    </source>
</evidence>
<reference evidence="8 9" key="1">
    <citation type="submission" date="2023-06" db="EMBL/GenBank/DDBJ databases">
        <title>Campylobacter magnum sp. nov., isolated from cecal contents of domestic pigs (Sus scrofa domesticus).</title>
        <authorList>
            <person name="Papic B."/>
            <person name="Gruntar I."/>
        </authorList>
    </citation>
    <scope>NUCLEOTIDE SEQUENCE [LARGE SCALE GENOMIC DNA]</scope>
    <source>
        <strain evidence="9">34484-21</strain>
    </source>
</reference>
<dbReference type="Pfam" id="PF05840">
    <property type="entry name" value="Phage_GPA"/>
    <property type="match status" value="1"/>
</dbReference>
<dbReference type="GO" id="GO:0004519">
    <property type="term" value="F:endonuclease activity"/>
    <property type="evidence" value="ECO:0007669"/>
    <property type="project" value="UniProtKB-KW"/>
</dbReference>
<comment type="similarity">
    <text evidence="2">Belongs to the phage GPA family.</text>
</comment>
<evidence type="ECO:0000256" key="2">
    <source>
        <dbReference type="ARBA" id="ARBA00009260"/>
    </source>
</evidence>
<evidence type="ECO:0000313" key="9">
    <source>
        <dbReference type="Proteomes" id="UP001171111"/>
    </source>
</evidence>
<keyword evidence="5 8" id="KW-0255">Endonuclease</keyword>
<comment type="caution">
    <text evidence="8">The sequence shown here is derived from an EMBL/GenBank/DDBJ whole genome shotgun (WGS) entry which is preliminary data.</text>
</comment>
<feature type="domain" description="Replication gene A protein-like" evidence="7">
    <location>
        <begin position="24"/>
        <end position="247"/>
    </location>
</feature>
<evidence type="ECO:0000256" key="3">
    <source>
        <dbReference type="ARBA" id="ARBA00022705"/>
    </source>
</evidence>
<dbReference type="RefSeq" id="WP_302243415.1">
    <property type="nucleotide sequence ID" value="NZ_JAULJQ010000001.1"/>
</dbReference>
<gene>
    <name evidence="8" type="ORF">Q2362_01000</name>
</gene>
<evidence type="ECO:0000256" key="5">
    <source>
        <dbReference type="ARBA" id="ARBA00022759"/>
    </source>
</evidence>
<dbReference type="EMBL" id="JAULJQ010000001">
    <property type="protein sequence ID" value="MDO2408677.1"/>
    <property type="molecule type" value="Genomic_DNA"/>
</dbReference>
<name>A0ABT8T5A3_9BACT</name>
<accession>A0ABT8T5A3</accession>